<reference evidence="2" key="1">
    <citation type="submission" date="2022-07" db="EMBL/GenBank/DDBJ databases">
        <title>Genome Sequence of Leucocoprinus birnbaumii.</title>
        <authorList>
            <person name="Buettner E."/>
        </authorList>
    </citation>
    <scope>NUCLEOTIDE SEQUENCE</scope>
    <source>
        <strain evidence="2">VT141</strain>
    </source>
</reference>
<feature type="region of interest" description="Disordered" evidence="1">
    <location>
        <begin position="125"/>
        <end position="209"/>
    </location>
</feature>
<evidence type="ECO:0000313" key="3">
    <source>
        <dbReference type="Proteomes" id="UP001213000"/>
    </source>
</evidence>
<dbReference type="EMBL" id="JANIEX010001093">
    <property type="protein sequence ID" value="KAJ3560871.1"/>
    <property type="molecule type" value="Genomic_DNA"/>
</dbReference>
<feature type="compositionally biased region" description="Basic and acidic residues" evidence="1">
    <location>
        <begin position="713"/>
        <end position="725"/>
    </location>
</feature>
<dbReference type="CDD" id="cd00821">
    <property type="entry name" value="PH"/>
    <property type="match status" value="1"/>
</dbReference>
<proteinExistence type="predicted"/>
<feature type="compositionally biased region" description="Basic and acidic residues" evidence="1">
    <location>
        <begin position="284"/>
        <end position="300"/>
    </location>
</feature>
<accession>A0AAD5VI53</accession>
<feature type="region of interest" description="Disordered" evidence="1">
    <location>
        <begin position="854"/>
        <end position="882"/>
    </location>
</feature>
<name>A0AAD5VI53_9AGAR</name>
<gene>
    <name evidence="2" type="ORF">NP233_g10551</name>
</gene>
<feature type="compositionally biased region" description="Basic residues" evidence="1">
    <location>
        <begin position="572"/>
        <end position="598"/>
    </location>
</feature>
<feature type="region of interest" description="Disordered" evidence="1">
    <location>
        <begin position="762"/>
        <end position="825"/>
    </location>
</feature>
<feature type="compositionally biased region" description="Low complexity" evidence="1">
    <location>
        <begin position="783"/>
        <end position="811"/>
    </location>
</feature>
<organism evidence="2 3">
    <name type="scientific">Leucocoprinus birnbaumii</name>
    <dbReference type="NCBI Taxonomy" id="56174"/>
    <lineage>
        <taxon>Eukaryota</taxon>
        <taxon>Fungi</taxon>
        <taxon>Dikarya</taxon>
        <taxon>Basidiomycota</taxon>
        <taxon>Agaricomycotina</taxon>
        <taxon>Agaricomycetes</taxon>
        <taxon>Agaricomycetidae</taxon>
        <taxon>Agaricales</taxon>
        <taxon>Agaricineae</taxon>
        <taxon>Agaricaceae</taxon>
        <taxon>Leucocoprinus</taxon>
    </lineage>
</organism>
<feature type="region of interest" description="Disordered" evidence="1">
    <location>
        <begin position="284"/>
        <end position="304"/>
    </location>
</feature>
<feature type="region of interest" description="Disordered" evidence="1">
    <location>
        <begin position="690"/>
        <end position="731"/>
    </location>
</feature>
<protein>
    <submittedName>
        <fullName evidence="2">Uncharacterized protein</fullName>
    </submittedName>
</protein>
<feature type="compositionally biased region" description="Acidic residues" evidence="1">
    <location>
        <begin position="915"/>
        <end position="925"/>
    </location>
</feature>
<feature type="compositionally biased region" description="Polar residues" evidence="1">
    <location>
        <begin position="180"/>
        <end position="196"/>
    </location>
</feature>
<evidence type="ECO:0000256" key="1">
    <source>
        <dbReference type="SAM" id="MobiDB-lite"/>
    </source>
</evidence>
<feature type="compositionally biased region" description="Basic and acidic residues" evidence="1">
    <location>
        <begin position="763"/>
        <end position="775"/>
    </location>
</feature>
<keyword evidence="3" id="KW-1185">Reference proteome</keyword>
<dbReference type="AlphaFoldDB" id="A0AAD5VI53"/>
<feature type="compositionally biased region" description="Low complexity" evidence="1">
    <location>
        <begin position="854"/>
        <end position="870"/>
    </location>
</feature>
<sequence length="933" mass="100581">MLDNTTDSQKLTITCRFIQHDQWLTTRVQPQWTVRQLKLWLVHRLFGISIPARTFTVPAQSGSHLERPPSPITFAPDPRNRPASPIIFAAPQKSGFYGSGAAGASADGGAAGAGAHTRELLSDTDEDLLSGSESGFSSVGKGKGKGRMDEIRIETGPQLRPSSSAGIPGGRIGPAHSDSESLTGHTTALDSPTTSGYAPPDADRFPGGVNPHHWTIARYSTGQILGDDEQLSWYDIAEFELLELHGFSFPSAHTLYEYQVCHLWNPERHRERERLRKKLKKRFEAEAARGSKEKDKDKDGAGGGSAAAKRAAIQAQILKAMNLNSGAGANVGVVEYYGTKLASTPVELTLTRLPRQLTYISNHIGRVGATTGHPIPIPVHTHAAGSGGGGSNALTDPYKYGAYAAGGAMVSGFTMGVSVYHGHSGTSGVPIGAMGDNELRNQKIVRVEWRERWVKIHNGVLVVLKDREDEEATHILPLKSLLTITDTSHLSRYLSYTGFNPPLDHPSVNPEIIIPALNLPIQRPPMPTGYSSKYHSTHPASKSKHSSHSTARDNYTFPDSDDSDSIYYNHNRSSRHGHSGSGHGHHHSSSSAHGHGHHTSLSGGVGGSSVGGGSSGIGGGGGIGGNSGNDRHKAFNFNFPSNQHLQAHTKARELTPLVGSRFDPTYLPVTIDEQKASGLRVVCLQFRKSASTTSNSSSHAGSHSRPSGSSYLRGDDVRDREREGGEIDPITLALEDMKERASEWGGIRSDNLLWKCPENNNTLRREPPYLRDPRSRYSKYSKAKASQSAKLRSGSRYLGSSSVMGSSTADARSFRSSDARSSTIRGLGDSASILSSSTTTGAPSSTYYDYLGYRPSSSSSSKRPKSSSSSHSRTNKQRIYDREERLRGQRLLNQHVGAGDVDIHGILAAQIFGGEEGEEGEEEEGERGREGED</sequence>
<feature type="compositionally biased region" description="Low complexity" evidence="1">
    <location>
        <begin position="690"/>
        <end position="710"/>
    </location>
</feature>
<feature type="compositionally biased region" description="Gly residues" evidence="1">
    <location>
        <begin position="603"/>
        <end position="627"/>
    </location>
</feature>
<dbReference type="Proteomes" id="UP001213000">
    <property type="component" value="Unassembled WGS sequence"/>
</dbReference>
<comment type="caution">
    <text evidence="2">The sequence shown here is derived from an EMBL/GenBank/DDBJ whole genome shotgun (WGS) entry which is preliminary data.</text>
</comment>
<feature type="region of interest" description="Disordered" evidence="1">
    <location>
        <begin position="909"/>
        <end position="933"/>
    </location>
</feature>
<feature type="compositionally biased region" description="Low complexity" evidence="1">
    <location>
        <begin position="129"/>
        <end position="140"/>
    </location>
</feature>
<evidence type="ECO:0000313" key="2">
    <source>
        <dbReference type="EMBL" id="KAJ3560871.1"/>
    </source>
</evidence>
<feature type="region of interest" description="Disordered" evidence="1">
    <location>
        <begin position="524"/>
        <end position="637"/>
    </location>
</feature>